<reference evidence="1 2" key="1">
    <citation type="submission" date="2019-02" db="EMBL/GenBank/DDBJ databases">
        <title>Deep-cultivation of Planctomycetes and their phenomic and genomic characterization uncovers novel biology.</title>
        <authorList>
            <person name="Wiegand S."/>
            <person name="Jogler M."/>
            <person name="Boedeker C."/>
            <person name="Pinto D."/>
            <person name="Vollmers J."/>
            <person name="Rivas-Marin E."/>
            <person name="Kohn T."/>
            <person name="Peeters S.H."/>
            <person name="Heuer A."/>
            <person name="Rast P."/>
            <person name="Oberbeckmann S."/>
            <person name="Bunk B."/>
            <person name="Jeske O."/>
            <person name="Meyerdierks A."/>
            <person name="Storesund J.E."/>
            <person name="Kallscheuer N."/>
            <person name="Luecker S."/>
            <person name="Lage O.M."/>
            <person name="Pohl T."/>
            <person name="Merkel B.J."/>
            <person name="Hornburger P."/>
            <person name="Mueller R.-W."/>
            <person name="Bruemmer F."/>
            <person name="Labrenz M."/>
            <person name="Spormann A.M."/>
            <person name="Op Den Camp H."/>
            <person name="Overmann J."/>
            <person name="Amann R."/>
            <person name="Jetten M.S.M."/>
            <person name="Mascher T."/>
            <person name="Medema M.H."/>
            <person name="Devos D.P."/>
            <person name="Kaster A.-K."/>
            <person name="Ovreas L."/>
            <person name="Rohde M."/>
            <person name="Galperin M.Y."/>
            <person name="Jogler C."/>
        </authorList>
    </citation>
    <scope>NUCLEOTIDE SEQUENCE [LARGE SCALE GENOMIC DNA]</scope>
    <source>
        <strain evidence="1 2">Poly59</strain>
    </source>
</reference>
<evidence type="ECO:0000313" key="1">
    <source>
        <dbReference type="EMBL" id="TWU51265.1"/>
    </source>
</evidence>
<keyword evidence="2" id="KW-1185">Reference proteome</keyword>
<organism evidence="1 2">
    <name type="scientific">Rubripirellula reticaptiva</name>
    <dbReference type="NCBI Taxonomy" id="2528013"/>
    <lineage>
        <taxon>Bacteria</taxon>
        <taxon>Pseudomonadati</taxon>
        <taxon>Planctomycetota</taxon>
        <taxon>Planctomycetia</taxon>
        <taxon>Pirellulales</taxon>
        <taxon>Pirellulaceae</taxon>
        <taxon>Rubripirellula</taxon>
    </lineage>
</organism>
<evidence type="ECO:0000313" key="2">
    <source>
        <dbReference type="Proteomes" id="UP000317977"/>
    </source>
</evidence>
<dbReference type="OrthoDB" id="280679at2"/>
<proteinExistence type="predicted"/>
<accession>A0A5C6ERL5</accession>
<sequence>MDNHYLIAEFKNRSDFQTAIEVLEKAHFNQEEVSTVVHADDESLAGLNATTVKSAASPSRQETAATTTLVGGTLGAALGTMTMMGPMLVAGPLFGVAAGVVGGSVLGAVESWGVDRDVAGDYEAKVRDGALLIIVSGDLNRVSVASRLLKTAGPASLGTFPL</sequence>
<dbReference type="EMBL" id="SJPX01000003">
    <property type="protein sequence ID" value="TWU51265.1"/>
    <property type="molecule type" value="Genomic_DNA"/>
</dbReference>
<dbReference type="PANTHER" id="PTHR36109">
    <property type="entry name" value="MEMBRANE PROTEIN-RELATED"/>
    <property type="match status" value="1"/>
</dbReference>
<dbReference type="InterPro" id="IPR052948">
    <property type="entry name" value="Low_temp-induced_all0457"/>
</dbReference>
<evidence type="ECO:0008006" key="3">
    <source>
        <dbReference type="Google" id="ProtNLM"/>
    </source>
</evidence>
<protein>
    <recommendedName>
        <fullName evidence="3">DUF1269 domain-containing protein</fullName>
    </recommendedName>
</protein>
<name>A0A5C6ERL5_9BACT</name>
<dbReference type="AlphaFoldDB" id="A0A5C6ERL5"/>
<dbReference type="PANTHER" id="PTHR36109:SF2">
    <property type="entry name" value="MEMBRANE PROTEIN"/>
    <property type="match status" value="1"/>
</dbReference>
<comment type="caution">
    <text evidence="1">The sequence shown here is derived from an EMBL/GenBank/DDBJ whole genome shotgun (WGS) entry which is preliminary data.</text>
</comment>
<gene>
    <name evidence="1" type="ORF">Poly59_28570</name>
</gene>
<dbReference type="RefSeq" id="WP_146534658.1">
    <property type="nucleotide sequence ID" value="NZ_SJPX01000003.1"/>
</dbReference>
<dbReference type="Proteomes" id="UP000317977">
    <property type="component" value="Unassembled WGS sequence"/>
</dbReference>